<evidence type="ECO:0000313" key="2">
    <source>
        <dbReference type="EMBL" id="GLS69468.1"/>
    </source>
</evidence>
<comment type="caution">
    <text evidence="2">The sequence shown here is derived from an EMBL/GenBank/DDBJ whole genome shotgun (WGS) entry which is preliminary data.</text>
</comment>
<evidence type="ECO:0000313" key="3">
    <source>
        <dbReference type="Proteomes" id="UP001157440"/>
    </source>
</evidence>
<protein>
    <submittedName>
        <fullName evidence="2">Uncharacterized protein</fullName>
    </submittedName>
</protein>
<organism evidence="2 3">
    <name type="scientific">Methylobacterium tardum</name>
    <dbReference type="NCBI Taxonomy" id="374432"/>
    <lineage>
        <taxon>Bacteria</taxon>
        <taxon>Pseudomonadati</taxon>
        <taxon>Pseudomonadota</taxon>
        <taxon>Alphaproteobacteria</taxon>
        <taxon>Hyphomicrobiales</taxon>
        <taxon>Methylobacteriaceae</taxon>
        <taxon>Methylobacterium</taxon>
    </lineage>
</organism>
<feature type="region of interest" description="Disordered" evidence="1">
    <location>
        <begin position="75"/>
        <end position="98"/>
    </location>
</feature>
<name>A0AA37TK48_9HYPH</name>
<sequence>MAVEPLHLTVSARYRLKLLSRGPRQYGLEDYQCKALSRRGLIAPLPDQSADGTRRWAITEDGLTVLQSYIQPIRKAARQPERSAMIPQEPRSIDDSAG</sequence>
<keyword evidence="3" id="KW-1185">Reference proteome</keyword>
<accession>A0AA37TK48</accession>
<dbReference type="AlphaFoldDB" id="A0AA37TK48"/>
<reference evidence="3" key="1">
    <citation type="journal article" date="2019" name="Int. J. Syst. Evol. Microbiol.">
        <title>The Global Catalogue of Microorganisms (GCM) 10K type strain sequencing project: providing services to taxonomists for standard genome sequencing and annotation.</title>
        <authorList>
            <consortium name="The Broad Institute Genomics Platform"/>
            <consortium name="The Broad Institute Genome Sequencing Center for Infectious Disease"/>
            <person name="Wu L."/>
            <person name="Ma J."/>
        </authorList>
    </citation>
    <scope>NUCLEOTIDE SEQUENCE [LARGE SCALE GENOMIC DNA]</scope>
    <source>
        <strain evidence="3">NBRC 103632</strain>
    </source>
</reference>
<evidence type="ECO:0000256" key="1">
    <source>
        <dbReference type="SAM" id="MobiDB-lite"/>
    </source>
</evidence>
<dbReference type="Proteomes" id="UP001157440">
    <property type="component" value="Unassembled WGS sequence"/>
</dbReference>
<dbReference type="EMBL" id="BSPL01000011">
    <property type="protein sequence ID" value="GLS69468.1"/>
    <property type="molecule type" value="Genomic_DNA"/>
</dbReference>
<gene>
    <name evidence="2" type="ORF">GCM10007890_14810</name>
</gene>
<proteinExistence type="predicted"/>